<evidence type="ECO:0000313" key="10">
    <source>
        <dbReference type="EMBL" id="CAF0782983.1"/>
    </source>
</evidence>
<sequence length="264" mass="29784">MLENSNYTITSLNTGAFKRTKQHDGMTINHPFIPPPPPPASSTTTSVPLTHHQLIQSHEQHQQVQQRNHTSARRRHRTTFTQEQLIELESSFAKGHYPDIYLREELARTTKLNEARIQVWFQNRRAKARKQSHNSSSSGSTSMSSSVRLSSKVFSTNPTSSSSFHQMFNGRGNASTSSPTSLMMATDPATSAAAAAAVFYSPFPPPPPSSCDFNVRSTMDNPMSFHSQYPQQHQHTEDEYTRNMRMHNLSTSLINHHQNPYHHG</sequence>
<dbReference type="PANTHER" id="PTHR24329">
    <property type="entry name" value="HOMEOBOX PROTEIN ARISTALESS"/>
    <property type="match status" value="1"/>
</dbReference>
<evidence type="ECO:0000313" key="15">
    <source>
        <dbReference type="EMBL" id="CAF3603316.1"/>
    </source>
</evidence>
<feature type="domain" description="Homeobox" evidence="8">
    <location>
        <begin position="71"/>
        <end position="131"/>
    </location>
</feature>
<keyword evidence="4 5" id="KW-0539">Nucleus</keyword>
<accession>A0A813QWC3</accession>
<evidence type="ECO:0000256" key="3">
    <source>
        <dbReference type="ARBA" id="ARBA00023155"/>
    </source>
</evidence>
<dbReference type="Proteomes" id="UP000663870">
    <property type="component" value="Unassembled WGS sequence"/>
</dbReference>
<dbReference type="InterPro" id="IPR001356">
    <property type="entry name" value="HD"/>
</dbReference>
<proteinExistence type="predicted"/>
<evidence type="ECO:0000313" key="9">
    <source>
        <dbReference type="EMBL" id="CAF0772986.1"/>
    </source>
</evidence>
<evidence type="ECO:0000259" key="8">
    <source>
        <dbReference type="PROSITE" id="PS50071"/>
    </source>
</evidence>
<dbReference type="Proteomes" id="UP000663882">
    <property type="component" value="Unassembled WGS sequence"/>
</dbReference>
<organism evidence="9 17">
    <name type="scientific">Rotaria sordida</name>
    <dbReference type="NCBI Taxonomy" id="392033"/>
    <lineage>
        <taxon>Eukaryota</taxon>
        <taxon>Metazoa</taxon>
        <taxon>Spiralia</taxon>
        <taxon>Gnathifera</taxon>
        <taxon>Rotifera</taxon>
        <taxon>Eurotatoria</taxon>
        <taxon>Bdelloidea</taxon>
        <taxon>Philodinida</taxon>
        <taxon>Philodinidae</taxon>
        <taxon>Rotaria</taxon>
    </lineage>
</organism>
<dbReference type="Gene3D" id="1.10.10.60">
    <property type="entry name" value="Homeodomain-like"/>
    <property type="match status" value="1"/>
</dbReference>
<dbReference type="SUPFAM" id="SSF46689">
    <property type="entry name" value="Homeodomain-like"/>
    <property type="match status" value="1"/>
</dbReference>
<evidence type="ECO:0000256" key="5">
    <source>
        <dbReference type="PROSITE-ProRule" id="PRU00108"/>
    </source>
</evidence>
<dbReference type="PROSITE" id="PS50071">
    <property type="entry name" value="HOMEOBOX_2"/>
    <property type="match status" value="1"/>
</dbReference>
<feature type="compositionally biased region" description="Polar residues" evidence="7">
    <location>
        <begin position="156"/>
        <end position="179"/>
    </location>
</feature>
<feature type="compositionally biased region" description="Low complexity" evidence="7">
    <location>
        <begin position="133"/>
        <end position="155"/>
    </location>
</feature>
<dbReference type="GO" id="GO:0005634">
    <property type="term" value="C:nucleus"/>
    <property type="evidence" value="ECO:0007669"/>
    <property type="project" value="UniProtKB-SubCell"/>
</dbReference>
<dbReference type="Proteomes" id="UP000663823">
    <property type="component" value="Unassembled WGS sequence"/>
</dbReference>
<keyword evidence="2 5" id="KW-0238">DNA-binding</keyword>
<dbReference type="InterPro" id="IPR050649">
    <property type="entry name" value="Paired_Homeobox_TFs"/>
</dbReference>
<evidence type="ECO:0000313" key="14">
    <source>
        <dbReference type="EMBL" id="CAF3584182.1"/>
    </source>
</evidence>
<evidence type="ECO:0000256" key="6">
    <source>
        <dbReference type="RuleBase" id="RU000682"/>
    </source>
</evidence>
<evidence type="ECO:0000256" key="2">
    <source>
        <dbReference type="ARBA" id="ARBA00023125"/>
    </source>
</evidence>
<dbReference type="EMBL" id="CAJOBE010000159">
    <property type="protein sequence ID" value="CAF3584182.1"/>
    <property type="molecule type" value="Genomic_DNA"/>
</dbReference>
<dbReference type="CDD" id="cd00086">
    <property type="entry name" value="homeodomain"/>
    <property type="match status" value="1"/>
</dbReference>
<dbReference type="EMBL" id="CAJNOT010000026">
    <property type="protein sequence ID" value="CAF0782983.1"/>
    <property type="molecule type" value="Genomic_DNA"/>
</dbReference>
<dbReference type="Proteomes" id="UP000663874">
    <property type="component" value="Unassembled WGS sequence"/>
</dbReference>
<dbReference type="GO" id="GO:0000981">
    <property type="term" value="F:DNA-binding transcription factor activity, RNA polymerase II-specific"/>
    <property type="evidence" value="ECO:0007669"/>
    <property type="project" value="InterPro"/>
</dbReference>
<dbReference type="EMBL" id="CAJNOO010000053">
    <property type="protein sequence ID" value="CAF0772986.1"/>
    <property type="molecule type" value="Genomic_DNA"/>
</dbReference>
<dbReference type="Proteomes" id="UP000663836">
    <property type="component" value="Unassembled WGS sequence"/>
</dbReference>
<dbReference type="EMBL" id="CAJNOL010000053">
    <property type="protein sequence ID" value="CAF0794363.1"/>
    <property type="molecule type" value="Genomic_DNA"/>
</dbReference>
<dbReference type="PROSITE" id="PS00027">
    <property type="entry name" value="HOMEOBOX_1"/>
    <property type="match status" value="1"/>
</dbReference>
<evidence type="ECO:0000256" key="7">
    <source>
        <dbReference type="SAM" id="MobiDB-lite"/>
    </source>
</evidence>
<name>A0A813QWC3_9BILA</name>
<evidence type="ECO:0000313" key="13">
    <source>
        <dbReference type="EMBL" id="CAF3528893.1"/>
    </source>
</evidence>
<comment type="subcellular location">
    <subcellularLocation>
        <location evidence="1 5 6">Nucleus</location>
    </subcellularLocation>
</comment>
<gene>
    <name evidence="14" type="ORF">FNK824_LOCUS2583</name>
    <name evidence="15" type="ORF">JBS370_LOCUS3905</name>
    <name evidence="11" type="ORF">JXQ802_LOCUS3893</name>
    <name evidence="13" type="ORF">OTI717_LOCUS3209</name>
    <name evidence="9" type="ORF">RFH988_LOCUS2471</name>
    <name evidence="12" type="ORF">SEV965_LOCUS4503</name>
    <name evidence="10" type="ORF">ZHD862_LOCUS1495</name>
</gene>
<evidence type="ECO:0000313" key="17">
    <source>
        <dbReference type="Proteomes" id="UP000663882"/>
    </source>
</evidence>
<comment type="caution">
    <text evidence="9">The sequence shown here is derived from an EMBL/GenBank/DDBJ whole genome shotgun (WGS) entry which is preliminary data.</text>
</comment>
<evidence type="ECO:0000313" key="11">
    <source>
        <dbReference type="EMBL" id="CAF0794363.1"/>
    </source>
</evidence>
<dbReference type="AlphaFoldDB" id="A0A813QWC3"/>
<dbReference type="GO" id="GO:0000977">
    <property type="term" value="F:RNA polymerase II transcription regulatory region sequence-specific DNA binding"/>
    <property type="evidence" value="ECO:0007669"/>
    <property type="project" value="TreeGrafter"/>
</dbReference>
<dbReference type="OrthoDB" id="6159439at2759"/>
<dbReference type="FunFam" id="1.10.10.60:FF:000679">
    <property type="entry name" value="Homeobox protein aristaless"/>
    <property type="match status" value="1"/>
</dbReference>
<feature type="DNA-binding region" description="Homeobox" evidence="5">
    <location>
        <begin position="73"/>
        <end position="132"/>
    </location>
</feature>
<dbReference type="InterPro" id="IPR017970">
    <property type="entry name" value="Homeobox_CS"/>
</dbReference>
<evidence type="ECO:0000256" key="1">
    <source>
        <dbReference type="ARBA" id="ARBA00004123"/>
    </source>
</evidence>
<evidence type="ECO:0000256" key="4">
    <source>
        <dbReference type="ARBA" id="ARBA00023242"/>
    </source>
</evidence>
<dbReference type="Pfam" id="PF00046">
    <property type="entry name" value="Homeodomain"/>
    <property type="match status" value="1"/>
</dbReference>
<feature type="region of interest" description="Disordered" evidence="7">
    <location>
        <begin position="124"/>
        <end position="179"/>
    </location>
</feature>
<protein>
    <recommendedName>
        <fullName evidence="8">Homeobox domain-containing protein</fullName>
    </recommendedName>
</protein>
<dbReference type="EMBL" id="CAJOAX010000170">
    <property type="protein sequence ID" value="CAF3528893.1"/>
    <property type="molecule type" value="Genomic_DNA"/>
</dbReference>
<keyword evidence="3 5" id="KW-0371">Homeobox</keyword>
<dbReference type="EMBL" id="CAJOBD010000173">
    <property type="protein sequence ID" value="CAF3603316.1"/>
    <property type="molecule type" value="Genomic_DNA"/>
</dbReference>
<dbReference type="SMART" id="SM00389">
    <property type="entry name" value="HOX"/>
    <property type="match status" value="1"/>
</dbReference>
<dbReference type="Proteomes" id="UP000663864">
    <property type="component" value="Unassembled WGS sequence"/>
</dbReference>
<reference evidence="9" key="1">
    <citation type="submission" date="2021-02" db="EMBL/GenBank/DDBJ databases">
        <authorList>
            <person name="Nowell W R."/>
        </authorList>
    </citation>
    <scope>NUCLEOTIDE SEQUENCE</scope>
</reference>
<dbReference type="EMBL" id="CAJNOU010000130">
    <property type="protein sequence ID" value="CAF0878630.1"/>
    <property type="molecule type" value="Genomic_DNA"/>
</dbReference>
<dbReference type="PANTHER" id="PTHR24329:SF520">
    <property type="entry name" value="ALX HOMEOBOX PROTEIN 1-LIKE PROTEIN"/>
    <property type="match status" value="1"/>
</dbReference>
<dbReference type="Proteomes" id="UP000663889">
    <property type="component" value="Unassembled WGS sequence"/>
</dbReference>
<evidence type="ECO:0000313" key="12">
    <source>
        <dbReference type="EMBL" id="CAF0878630.1"/>
    </source>
</evidence>
<keyword evidence="16" id="KW-1185">Reference proteome</keyword>
<dbReference type="InterPro" id="IPR009057">
    <property type="entry name" value="Homeodomain-like_sf"/>
</dbReference>
<evidence type="ECO:0000313" key="16">
    <source>
        <dbReference type="Proteomes" id="UP000663870"/>
    </source>
</evidence>